<sequence length="195" mass="21762">MATGTASTLRSPGLLPALNTRHHRAALGVFAFVVVAHWAEHIAQAVQVYVLGWPLPEARGVLGLPFPWLVTSEWMHYGYALLMLAGLLMLRRGFTGRARTWWNVALGIQVWHHFEHLLLLVQATTGDNLLGRPVPTSIIQLLVPRMELHLFYNTLVTIPMVVAMILHRRPTTAERAAMRCSCAPRPAARPREAMA</sequence>
<comment type="caution">
    <text evidence="2">The sequence shown here is derived from an EMBL/GenBank/DDBJ whole genome shotgun (WGS) entry which is preliminary data.</text>
</comment>
<dbReference type="AlphaFoldDB" id="A0A5J5K5L1"/>
<proteinExistence type="predicted"/>
<keyword evidence="1" id="KW-0812">Transmembrane</keyword>
<keyword evidence="1" id="KW-1133">Transmembrane helix</keyword>
<reference evidence="2 3" key="1">
    <citation type="submission" date="2019-09" db="EMBL/GenBank/DDBJ databases">
        <title>Screening of Novel Bioactive Compounds from Soil-Associated.</title>
        <authorList>
            <person name="Gong X."/>
        </authorList>
    </citation>
    <scope>NUCLEOTIDE SEQUENCE [LARGE SCALE GENOMIC DNA]</scope>
    <source>
        <strain evidence="2 3">Gxj-6</strain>
    </source>
</reference>
<feature type="transmembrane region" description="Helical" evidence="1">
    <location>
        <begin position="74"/>
        <end position="90"/>
    </location>
</feature>
<protein>
    <submittedName>
        <fullName evidence="2">Uncharacterized protein</fullName>
    </submittedName>
</protein>
<evidence type="ECO:0000256" key="1">
    <source>
        <dbReference type="SAM" id="Phobius"/>
    </source>
</evidence>
<gene>
    <name evidence="2" type="ORF">F5972_16315</name>
</gene>
<dbReference type="RefSeq" id="WP_150934322.1">
    <property type="nucleotide sequence ID" value="NZ_VYTZ01000005.1"/>
</dbReference>
<evidence type="ECO:0000313" key="2">
    <source>
        <dbReference type="EMBL" id="KAA9378416.1"/>
    </source>
</evidence>
<name>A0A5J5K5L1_9ACTN</name>
<dbReference type="EMBL" id="VYTZ01000005">
    <property type="protein sequence ID" value="KAA9378416.1"/>
    <property type="molecule type" value="Genomic_DNA"/>
</dbReference>
<keyword evidence="3" id="KW-1185">Reference proteome</keyword>
<keyword evidence="1" id="KW-0472">Membrane</keyword>
<organism evidence="2 3">
    <name type="scientific">Microbispora cellulosiformans</name>
    <dbReference type="NCBI Taxonomy" id="2614688"/>
    <lineage>
        <taxon>Bacteria</taxon>
        <taxon>Bacillati</taxon>
        <taxon>Actinomycetota</taxon>
        <taxon>Actinomycetes</taxon>
        <taxon>Streptosporangiales</taxon>
        <taxon>Streptosporangiaceae</taxon>
        <taxon>Microbispora</taxon>
    </lineage>
</organism>
<evidence type="ECO:0000313" key="3">
    <source>
        <dbReference type="Proteomes" id="UP000327011"/>
    </source>
</evidence>
<accession>A0A5J5K5L1</accession>
<dbReference type="Proteomes" id="UP000327011">
    <property type="component" value="Unassembled WGS sequence"/>
</dbReference>